<dbReference type="InterPro" id="IPR027417">
    <property type="entry name" value="P-loop_NTPase"/>
</dbReference>
<accession>U1GHN9</accession>
<evidence type="ECO:0008006" key="9">
    <source>
        <dbReference type="Google" id="ProtNLM"/>
    </source>
</evidence>
<dbReference type="eggNOG" id="KOG0082">
    <property type="taxonomic scope" value="Eukaryota"/>
</dbReference>
<dbReference type="Gene3D" id="3.40.50.300">
    <property type="entry name" value="P-loop containing nucleotide triphosphate hydrolases"/>
    <property type="match status" value="1"/>
</dbReference>
<gene>
    <name evidence="7" type="ORF">EPUS_06472</name>
</gene>
<keyword evidence="1 6" id="KW-0479">Metal-binding</keyword>
<dbReference type="EMBL" id="KE720649">
    <property type="protein sequence ID" value="ERF77192.1"/>
    <property type="molecule type" value="Genomic_DNA"/>
</dbReference>
<dbReference type="GO" id="GO:0000750">
    <property type="term" value="P:pheromone-dependent signal transduction involved in conjugation with cellular fusion"/>
    <property type="evidence" value="ECO:0007669"/>
    <property type="project" value="TreeGrafter"/>
</dbReference>
<dbReference type="InterPro" id="IPR001019">
    <property type="entry name" value="Gprotein_alpha_su"/>
</dbReference>
<dbReference type="SMART" id="SM00275">
    <property type="entry name" value="G_alpha"/>
    <property type="match status" value="1"/>
</dbReference>
<evidence type="ECO:0000313" key="7">
    <source>
        <dbReference type="EMBL" id="ERF77192.1"/>
    </source>
</evidence>
<dbReference type="GO" id="GO:0003924">
    <property type="term" value="F:GTPase activity"/>
    <property type="evidence" value="ECO:0007669"/>
    <property type="project" value="InterPro"/>
</dbReference>
<evidence type="ECO:0000256" key="6">
    <source>
        <dbReference type="PIRSR" id="PIRSR601019-2"/>
    </source>
</evidence>
<dbReference type="PRINTS" id="PR00318">
    <property type="entry name" value="GPROTEINA"/>
</dbReference>
<dbReference type="SUPFAM" id="SSF47895">
    <property type="entry name" value="Transducin (alpha subunit), insertion domain"/>
    <property type="match status" value="1"/>
</dbReference>
<dbReference type="GO" id="GO:0005834">
    <property type="term" value="C:heterotrimeric G-protein complex"/>
    <property type="evidence" value="ECO:0007669"/>
    <property type="project" value="TreeGrafter"/>
</dbReference>
<reference evidence="8" key="1">
    <citation type="journal article" date="2014" name="BMC Genomics">
        <title>Genome characteristics reveal the impact of lichenization on lichen-forming fungus Endocarpon pusillum Hedwig (Verrucariales, Ascomycota).</title>
        <authorList>
            <person name="Wang Y.-Y."/>
            <person name="Liu B."/>
            <person name="Zhang X.-Y."/>
            <person name="Zhou Q.-M."/>
            <person name="Zhang T."/>
            <person name="Li H."/>
            <person name="Yu Y.-F."/>
            <person name="Zhang X.-L."/>
            <person name="Hao X.-Y."/>
            <person name="Wang M."/>
            <person name="Wang L."/>
            <person name="Wei J.-C."/>
        </authorList>
    </citation>
    <scope>NUCLEOTIDE SEQUENCE [LARGE SCALE GENOMIC DNA]</scope>
    <source>
        <strain evidence="8">Z07020 / HMAS-L-300199</strain>
    </source>
</reference>
<feature type="binding site" evidence="5">
    <location>
        <begin position="86"/>
        <end position="92"/>
    </location>
    <ligand>
        <name>GTP</name>
        <dbReference type="ChEBI" id="CHEBI:37565"/>
    </ligand>
</feature>
<dbReference type="GO" id="GO:0005525">
    <property type="term" value="F:GTP binding"/>
    <property type="evidence" value="ECO:0007669"/>
    <property type="project" value="UniProtKB-KW"/>
</dbReference>
<keyword evidence="2 5" id="KW-0547">Nucleotide-binding</keyword>
<dbReference type="AlphaFoldDB" id="U1GHN9"/>
<name>U1GHN9_ENDPU</name>
<dbReference type="Gene3D" id="1.10.400.10">
    <property type="entry name" value="GI Alpha 1, domain 2-like"/>
    <property type="match status" value="1"/>
</dbReference>
<dbReference type="GO" id="GO:0031683">
    <property type="term" value="F:G-protein beta/gamma-subunit complex binding"/>
    <property type="evidence" value="ECO:0007669"/>
    <property type="project" value="InterPro"/>
</dbReference>
<dbReference type="InterPro" id="IPR011025">
    <property type="entry name" value="GproteinA_insert"/>
</dbReference>
<sequence length="275" mass="31504">MEHLKIPLGSSELKGHVQTIYTQSKYLESMPPEVHSAIAALARDRGFQEALKQRNQHHAGDNLDFFLDSIARLFSPGYLPSDEDILRSQVSTQGVTETIFTAEKGSQGDILKLDVYDIGGSRPCRKKWKHLFKEADLVLFTVDIGSYDQVFFENRSTNSMQEALMLWDSIVNSRWFTETTFILCFTKQAKLAAKIKDAPLALYFPGFVASDLPDLDSATNYINHYFLSFRQAPERPTYTMVLPDLPTKEDWEAMKNFFWEVHERKMEKLSSGAHF</sequence>
<keyword evidence="3 5" id="KW-0342">GTP-binding</keyword>
<dbReference type="GO" id="GO:0001664">
    <property type="term" value="F:G protein-coupled receptor binding"/>
    <property type="evidence" value="ECO:0007669"/>
    <property type="project" value="TreeGrafter"/>
</dbReference>
<dbReference type="GO" id="GO:0046872">
    <property type="term" value="F:metal ion binding"/>
    <property type="evidence" value="ECO:0007669"/>
    <property type="project" value="UniProtKB-KW"/>
</dbReference>
<dbReference type="HOGENOM" id="CLU_014184_7_0_1"/>
<keyword evidence="6" id="KW-0460">Magnesium</keyword>
<dbReference type="OrthoDB" id="5817230at2759"/>
<evidence type="ECO:0000313" key="8">
    <source>
        <dbReference type="Proteomes" id="UP000019373"/>
    </source>
</evidence>
<dbReference type="PROSITE" id="PS51882">
    <property type="entry name" value="G_ALPHA"/>
    <property type="match status" value="1"/>
</dbReference>
<dbReference type="GeneID" id="19241412"/>
<proteinExistence type="predicted"/>
<dbReference type="SUPFAM" id="SSF52540">
    <property type="entry name" value="P-loop containing nucleoside triphosphate hydrolases"/>
    <property type="match status" value="1"/>
</dbReference>
<dbReference type="FunFam" id="3.40.50.300:FF:000720">
    <property type="entry name" value="Guanine nucleotide-binding protein G(k) subunit alpha"/>
    <property type="match status" value="1"/>
</dbReference>
<dbReference type="GO" id="GO:0005737">
    <property type="term" value="C:cytoplasm"/>
    <property type="evidence" value="ECO:0007669"/>
    <property type="project" value="TreeGrafter"/>
</dbReference>
<dbReference type="PANTHER" id="PTHR10218:SF302">
    <property type="entry name" value="GUANINE NUCLEOTIDE-BINDING PROTEIN ALPHA-5 SUBUNIT"/>
    <property type="match status" value="1"/>
</dbReference>
<evidence type="ECO:0000256" key="2">
    <source>
        <dbReference type="ARBA" id="ARBA00022741"/>
    </source>
</evidence>
<dbReference type="Pfam" id="PF00503">
    <property type="entry name" value="G-alpha"/>
    <property type="match status" value="1"/>
</dbReference>
<evidence type="ECO:0000256" key="3">
    <source>
        <dbReference type="ARBA" id="ARBA00023134"/>
    </source>
</evidence>
<protein>
    <recommendedName>
        <fullName evidence="9">Guanine nucleotide-binding protein alpha-2 subunit</fullName>
    </recommendedName>
</protein>
<organism evidence="7 8">
    <name type="scientific">Endocarpon pusillum (strain Z07020 / HMAS-L-300199)</name>
    <name type="common">Lichen-forming fungus</name>
    <dbReference type="NCBI Taxonomy" id="1263415"/>
    <lineage>
        <taxon>Eukaryota</taxon>
        <taxon>Fungi</taxon>
        <taxon>Dikarya</taxon>
        <taxon>Ascomycota</taxon>
        <taxon>Pezizomycotina</taxon>
        <taxon>Eurotiomycetes</taxon>
        <taxon>Chaetothyriomycetidae</taxon>
        <taxon>Verrucariales</taxon>
        <taxon>Verrucariaceae</taxon>
        <taxon>Endocarpon</taxon>
    </lineage>
</organism>
<feature type="binding site" evidence="6">
    <location>
        <position position="92"/>
    </location>
    <ligand>
        <name>Mg(2+)</name>
        <dbReference type="ChEBI" id="CHEBI:18420"/>
    </ligand>
</feature>
<evidence type="ECO:0000256" key="1">
    <source>
        <dbReference type="ARBA" id="ARBA00022723"/>
    </source>
</evidence>
<dbReference type="GO" id="GO:0007186">
    <property type="term" value="P:G protein-coupled receptor signaling pathway"/>
    <property type="evidence" value="ECO:0007669"/>
    <property type="project" value="InterPro"/>
</dbReference>
<keyword evidence="8" id="KW-1185">Reference proteome</keyword>
<evidence type="ECO:0000256" key="4">
    <source>
        <dbReference type="ARBA" id="ARBA00023224"/>
    </source>
</evidence>
<dbReference type="RefSeq" id="XP_007785487.1">
    <property type="nucleotide sequence ID" value="XM_007787297.1"/>
</dbReference>
<dbReference type="Proteomes" id="UP000019373">
    <property type="component" value="Unassembled WGS sequence"/>
</dbReference>
<keyword evidence="4" id="KW-0807">Transducer</keyword>
<evidence type="ECO:0000256" key="5">
    <source>
        <dbReference type="PIRSR" id="PIRSR601019-1"/>
    </source>
</evidence>
<dbReference type="PANTHER" id="PTHR10218">
    <property type="entry name" value="GTP-BINDING PROTEIN ALPHA SUBUNIT"/>
    <property type="match status" value="1"/>
</dbReference>